<sequence length="78" mass="8853">MSNIGMPLSWEMQVLVDGEWRSVKPGGSSEPYRYPDKESAARMLRICYPDQLREARLGGEPTVRLIGVEAPANMEEYH</sequence>
<dbReference type="EMBL" id="MT144236">
    <property type="protein sequence ID" value="QJA51080.1"/>
    <property type="molecule type" value="Genomic_DNA"/>
</dbReference>
<reference evidence="1" key="1">
    <citation type="submission" date="2020-03" db="EMBL/GenBank/DDBJ databases">
        <title>The deep terrestrial virosphere.</title>
        <authorList>
            <person name="Holmfeldt K."/>
            <person name="Nilsson E."/>
            <person name="Simone D."/>
            <person name="Lopez-Fernandez M."/>
            <person name="Wu X."/>
            <person name="de Brujin I."/>
            <person name="Lundin D."/>
            <person name="Andersson A."/>
            <person name="Bertilsson S."/>
            <person name="Dopson M."/>
        </authorList>
    </citation>
    <scope>NUCLEOTIDE SEQUENCE</scope>
    <source>
        <strain evidence="1">TM448A01973</strain>
        <strain evidence="2">TM448B02147</strain>
    </source>
</reference>
<accession>A0A6H1ZV49</accession>
<gene>
    <name evidence="1" type="ORF">TM448A01973_0012</name>
    <name evidence="2" type="ORF">TM448B02147_0011</name>
</gene>
<proteinExistence type="predicted"/>
<evidence type="ECO:0000313" key="1">
    <source>
        <dbReference type="EMBL" id="QJA51080.1"/>
    </source>
</evidence>
<evidence type="ECO:0000313" key="2">
    <source>
        <dbReference type="EMBL" id="QJI00875.1"/>
    </source>
</evidence>
<protein>
    <submittedName>
        <fullName evidence="1">Uncharacterized protein</fullName>
    </submittedName>
</protein>
<dbReference type="EMBL" id="MT144882">
    <property type="protein sequence ID" value="QJI00875.1"/>
    <property type="molecule type" value="Genomic_DNA"/>
</dbReference>
<organism evidence="1">
    <name type="scientific">viral metagenome</name>
    <dbReference type="NCBI Taxonomy" id="1070528"/>
    <lineage>
        <taxon>unclassified sequences</taxon>
        <taxon>metagenomes</taxon>
        <taxon>organismal metagenomes</taxon>
    </lineage>
</organism>
<name>A0A6H1ZV49_9ZZZZ</name>
<dbReference type="AlphaFoldDB" id="A0A6H1ZV49"/>